<dbReference type="EMBL" id="WSEM01000006">
    <property type="protein sequence ID" value="MVQ34175.1"/>
    <property type="molecule type" value="Genomic_DNA"/>
</dbReference>
<protein>
    <submittedName>
        <fullName evidence="2">Uncharacterized protein</fullName>
    </submittedName>
</protein>
<name>A0ABW9U4M4_9BACL</name>
<evidence type="ECO:0000256" key="1">
    <source>
        <dbReference type="SAM" id="MobiDB-lite"/>
    </source>
</evidence>
<keyword evidence="3" id="KW-1185">Reference proteome</keyword>
<reference evidence="2 3" key="1">
    <citation type="submission" date="2019-12" db="EMBL/GenBank/DDBJ databases">
        <authorList>
            <person name="Huq M.A."/>
        </authorList>
    </citation>
    <scope>NUCLEOTIDE SEQUENCE [LARGE SCALE GENOMIC DNA]</scope>
    <source>
        <strain evidence="2 3">MAH-34</strain>
    </source>
</reference>
<proteinExistence type="predicted"/>
<feature type="region of interest" description="Disordered" evidence="1">
    <location>
        <begin position="1"/>
        <end position="22"/>
    </location>
</feature>
<comment type="caution">
    <text evidence="2">The sequence shown here is derived from an EMBL/GenBank/DDBJ whole genome shotgun (WGS) entry which is preliminary data.</text>
</comment>
<organism evidence="2 3">
    <name type="scientific">Paenibacillus anseongense</name>
    <dbReference type="NCBI Taxonomy" id="2682845"/>
    <lineage>
        <taxon>Bacteria</taxon>
        <taxon>Bacillati</taxon>
        <taxon>Bacillota</taxon>
        <taxon>Bacilli</taxon>
        <taxon>Bacillales</taxon>
        <taxon>Paenibacillaceae</taxon>
        <taxon>Paenibacillus</taxon>
    </lineage>
</organism>
<dbReference type="Proteomes" id="UP000467637">
    <property type="component" value="Unassembled WGS sequence"/>
</dbReference>
<gene>
    <name evidence="2" type="ORF">GON05_05865</name>
</gene>
<sequence>MAPPSAAGKDRSGTAPIAAPIQHRYNTDTTLVHAPSVREHRSFILPGIDMYVTGGELPSSILQISA</sequence>
<accession>A0ABW9U4M4</accession>
<evidence type="ECO:0000313" key="3">
    <source>
        <dbReference type="Proteomes" id="UP000467637"/>
    </source>
</evidence>
<dbReference type="RefSeq" id="WP_157318267.1">
    <property type="nucleotide sequence ID" value="NZ_WSEM01000006.1"/>
</dbReference>
<evidence type="ECO:0000313" key="2">
    <source>
        <dbReference type="EMBL" id="MVQ34175.1"/>
    </source>
</evidence>